<evidence type="ECO:0000256" key="8">
    <source>
        <dbReference type="SAM" id="MobiDB-lite"/>
    </source>
</evidence>
<evidence type="ECO:0000256" key="2">
    <source>
        <dbReference type="ARBA" id="ARBA00007520"/>
    </source>
</evidence>
<evidence type="ECO:0000256" key="4">
    <source>
        <dbReference type="ARBA" id="ARBA00022475"/>
    </source>
</evidence>
<feature type="transmembrane region" description="Helical" evidence="9">
    <location>
        <begin position="409"/>
        <end position="428"/>
    </location>
</feature>
<dbReference type="SUPFAM" id="SSF103473">
    <property type="entry name" value="MFS general substrate transporter"/>
    <property type="match status" value="1"/>
</dbReference>
<dbReference type="NCBIfam" id="TIGR00711">
    <property type="entry name" value="efflux_EmrB"/>
    <property type="match status" value="1"/>
</dbReference>
<dbReference type="Gene3D" id="1.20.1250.20">
    <property type="entry name" value="MFS general substrate transporter like domains"/>
    <property type="match status" value="1"/>
</dbReference>
<dbReference type="GO" id="GO:0005886">
    <property type="term" value="C:plasma membrane"/>
    <property type="evidence" value="ECO:0007669"/>
    <property type="project" value="UniProtKB-SubCell"/>
</dbReference>
<feature type="transmembrane region" description="Helical" evidence="9">
    <location>
        <begin position="173"/>
        <end position="195"/>
    </location>
</feature>
<organism evidence="11 12">
    <name type="scientific">Modestobacter caceresii</name>
    <dbReference type="NCBI Taxonomy" id="1522368"/>
    <lineage>
        <taxon>Bacteria</taxon>
        <taxon>Bacillati</taxon>
        <taxon>Actinomycetota</taxon>
        <taxon>Actinomycetes</taxon>
        <taxon>Geodermatophilales</taxon>
        <taxon>Geodermatophilaceae</taxon>
        <taxon>Modestobacter</taxon>
    </lineage>
</organism>
<accession>A0A098YD16</accession>
<comment type="similarity">
    <text evidence="2">Belongs to the major facilitator superfamily. TCR/Tet family.</text>
</comment>
<dbReference type="InterPro" id="IPR020846">
    <property type="entry name" value="MFS_dom"/>
</dbReference>
<feature type="transmembrane region" description="Helical" evidence="9">
    <location>
        <begin position="55"/>
        <end position="74"/>
    </location>
</feature>
<dbReference type="FunFam" id="1.20.1720.10:FF:000004">
    <property type="entry name" value="EmrB/QacA family drug resistance transporter"/>
    <property type="match status" value="1"/>
</dbReference>
<keyword evidence="6 9" id="KW-1133">Transmembrane helix</keyword>
<feature type="transmembrane region" description="Helical" evidence="9">
    <location>
        <begin position="312"/>
        <end position="334"/>
    </location>
</feature>
<dbReference type="STRING" id="1522368.IN07_00420"/>
<dbReference type="RefSeq" id="WP_036332415.1">
    <property type="nucleotide sequence ID" value="NZ_JPMX01000001.1"/>
</dbReference>
<dbReference type="Gene3D" id="1.20.1720.10">
    <property type="entry name" value="Multidrug resistance protein D"/>
    <property type="match status" value="1"/>
</dbReference>
<feature type="transmembrane region" description="Helical" evidence="9">
    <location>
        <begin position="207"/>
        <end position="225"/>
    </location>
</feature>
<dbReference type="PANTHER" id="PTHR23501:SF197">
    <property type="entry name" value="COMD"/>
    <property type="match status" value="1"/>
</dbReference>
<keyword evidence="7 9" id="KW-0472">Membrane</keyword>
<keyword evidence="12" id="KW-1185">Reference proteome</keyword>
<keyword evidence="4" id="KW-1003">Cell membrane</keyword>
<feature type="transmembrane region" description="Helical" evidence="9">
    <location>
        <begin position="365"/>
        <end position="388"/>
    </location>
</feature>
<dbReference type="InterPro" id="IPR011701">
    <property type="entry name" value="MFS"/>
</dbReference>
<feature type="domain" description="Major facilitator superfamily (MFS) profile" evidence="10">
    <location>
        <begin position="21"/>
        <end position="506"/>
    </location>
</feature>
<evidence type="ECO:0000256" key="1">
    <source>
        <dbReference type="ARBA" id="ARBA00004651"/>
    </source>
</evidence>
<feature type="transmembrane region" description="Helical" evidence="9">
    <location>
        <begin position="276"/>
        <end position="300"/>
    </location>
</feature>
<feature type="transmembrane region" description="Helical" evidence="9">
    <location>
        <begin position="483"/>
        <end position="501"/>
    </location>
</feature>
<evidence type="ECO:0000256" key="9">
    <source>
        <dbReference type="SAM" id="Phobius"/>
    </source>
</evidence>
<dbReference type="PROSITE" id="PS50850">
    <property type="entry name" value="MFS"/>
    <property type="match status" value="1"/>
</dbReference>
<gene>
    <name evidence="11" type="ORF">IN07_00420</name>
</gene>
<dbReference type="GO" id="GO:0022857">
    <property type="term" value="F:transmembrane transporter activity"/>
    <property type="evidence" value="ECO:0007669"/>
    <property type="project" value="InterPro"/>
</dbReference>
<dbReference type="EMBL" id="JPMX01000001">
    <property type="protein sequence ID" value="KGH48743.1"/>
    <property type="molecule type" value="Genomic_DNA"/>
</dbReference>
<evidence type="ECO:0000256" key="5">
    <source>
        <dbReference type="ARBA" id="ARBA00022692"/>
    </source>
</evidence>
<sequence length="563" mass="58342">MSSAPTAAPPIVLTRRRINTIFGALLAGMLMAALDQTIISTAMPTIVGELGGVSHMAWMTTAYLLATTLVMPVYGKFGDLFGRRTLFLVAIGLFTAASLGAALAPDFGWLVFWRGVQGLGGGGLMILSQAIIADIVPARERAKYMGPIGALFGLSAVAGPLVGGFFTDSGTLGWRWCFWVNVPIGLAAFAVGWAALTLPRKRNTTPLDLASILTLSVATTSLVLATDIGGSEGWGSWQVLALLAVLACSIAAFVLVERRAVEPIVPLSLFRNPTFVVATALGMAVGLGMFSAIAFMPTYLQMSSGLSAANSGLLMLPMTAGIILTIQSSAAVIMRTGRYKVFTVAGVALILAAMLWMTTLAGDTALWTVGAMFFLLGAGLGLIMQNVVLAAQNAVPAAQIGTATSTNNYFREVGAVLGVAVFGTLFTSRLGDRLGEALAGNPEQAVQAGITSPDTLVPTAVEAAGEPLRTAIVDAYADALAPVFWYLVPILVLALLLALALREVPLSDVAGMVARGEAVSSEAELAALRADPGTDEPVLVVEQGGGQDDDASRRAQGASHMEV</sequence>
<dbReference type="OrthoDB" id="7375466at2"/>
<dbReference type="PANTHER" id="PTHR23501">
    <property type="entry name" value="MAJOR FACILITATOR SUPERFAMILY"/>
    <property type="match status" value="1"/>
</dbReference>
<proteinExistence type="inferred from homology"/>
<feature type="transmembrane region" description="Helical" evidence="9">
    <location>
        <begin position="237"/>
        <end position="256"/>
    </location>
</feature>
<evidence type="ECO:0000259" key="10">
    <source>
        <dbReference type="PROSITE" id="PS50850"/>
    </source>
</evidence>
<evidence type="ECO:0000313" key="12">
    <source>
        <dbReference type="Proteomes" id="UP000029713"/>
    </source>
</evidence>
<comment type="subcellular location">
    <subcellularLocation>
        <location evidence="1">Cell membrane</location>
        <topology evidence="1">Multi-pass membrane protein</topology>
    </subcellularLocation>
</comment>
<comment type="caution">
    <text evidence="11">The sequence shown here is derived from an EMBL/GenBank/DDBJ whole genome shotgun (WGS) entry which is preliminary data.</text>
</comment>
<evidence type="ECO:0000256" key="6">
    <source>
        <dbReference type="ARBA" id="ARBA00022989"/>
    </source>
</evidence>
<feature type="transmembrane region" description="Helical" evidence="9">
    <location>
        <begin position="148"/>
        <end position="167"/>
    </location>
</feature>
<dbReference type="PRINTS" id="PR01035">
    <property type="entry name" value="TCRTETA"/>
</dbReference>
<feature type="region of interest" description="Disordered" evidence="8">
    <location>
        <begin position="530"/>
        <end position="563"/>
    </location>
</feature>
<evidence type="ECO:0000256" key="3">
    <source>
        <dbReference type="ARBA" id="ARBA00022448"/>
    </source>
</evidence>
<keyword evidence="5 9" id="KW-0812">Transmembrane</keyword>
<dbReference type="InterPro" id="IPR036259">
    <property type="entry name" value="MFS_trans_sf"/>
</dbReference>
<evidence type="ECO:0000256" key="7">
    <source>
        <dbReference type="ARBA" id="ARBA00023136"/>
    </source>
</evidence>
<dbReference type="CDD" id="cd17502">
    <property type="entry name" value="MFS_Azr1_MDR_like"/>
    <property type="match status" value="1"/>
</dbReference>
<feature type="transmembrane region" description="Helical" evidence="9">
    <location>
        <begin position="21"/>
        <end position="43"/>
    </location>
</feature>
<evidence type="ECO:0000313" key="11">
    <source>
        <dbReference type="EMBL" id="KGH48743.1"/>
    </source>
</evidence>
<feature type="transmembrane region" description="Helical" evidence="9">
    <location>
        <begin position="341"/>
        <end position="359"/>
    </location>
</feature>
<dbReference type="InterPro" id="IPR001958">
    <property type="entry name" value="Tet-R_TetA/multi-R_MdtG-like"/>
</dbReference>
<reference evidence="11 12" key="1">
    <citation type="submission" date="2014-07" db="EMBL/GenBank/DDBJ databases">
        <title>Biosystematic studies on Modestobacter strains isolated from extreme hyper-arid desert soil and from historic building.</title>
        <authorList>
            <person name="Bukarasam K."/>
            <person name="Bull A."/>
            <person name="Girard G."/>
            <person name="van Wezel G."/>
            <person name="Goodfellow M."/>
        </authorList>
    </citation>
    <scope>NUCLEOTIDE SEQUENCE [LARGE SCALE GENOMIC DNA]</scope>
    <source>
        <strain evidence="11 12">KNN45-2b</strain>
    </source>
</reference>
<keyword evidence="3" id="KW-0813">Transport</keyword>
<feature type="transmembrane region" description="Helical" evidence="9">
    <location>
        <begin position="86"/>
        <end position="104"/>
    </location>
</feature>
<dbReference type="Proteomes" id="UP000029713">
    <property type="component" value="Unassembled WGS sequence"/>
</dbReference>
<dbReference type="InterPro" id="IPR004638">
    <property type="entry name" value="EmrB-like"/>
</dbReference>
<feature type="transmembrane region" description="Helical" evidence="9">
    <location>
        <begin position="116"/>
        <end position="136"/>
    </location>
</feature>
<name>A0A098YD16_9ACTN</name>
<dbReference type="AlphaFoldDB" id="A0A098YD16"/>
<dbReference type="Pfam" id="PF07690">
    <property type="entry name" value="MFS_1"/>
    <property type="match status" value="1"/>
</dbReference>
<protein>
    <submittedName>
        <fullName evidence="11">MFS transporter</fullName>
    </submittedName>
</protein>